<dbReference type="PANTHER" id="PTHR33567">
    <property type="entry name" value="CHROMATE ION TRANSPORTER (EUROFUNG)"/>
    <property type="match status" value="1"/>
</dbReference>
<comment type="subcellular location">
    <subcellularLocation>
        <location evidence="1">Cell membrane</location>
        <topology evidence="1">Multi-pass membrane protein</topology>
    </subcellularLocation>
</comment>
<evidence type="ECO:0000313" key="8">
    <source>
        <dbReference type="EMBL" id="WKW12337.1"/>
    </source>
</evidence>
<dbReference type="NCBIfam" id="TIGR00937">
    <property type="entry name" value="2A51"/>
    <property type="match status" value="1"/>
</dbReference>
<keyword evidence="5 7" id="KW-1133">Transmembrane helix</keyword>
<feature type="transmembrane region" description="Helical" evidence="7">
    <location>
        <begin position="195"/>
        <end position="213"/>
    </location>
</feature>
<feature type="transmembrane region" description="Helical" evidence="7">
    <location>
        <begin position="145"/>
        <end position="175"/>
    </location>
</feature>
<evidence type="ECO:0000256" key="6">
    <source>
        <dbReference type="ARBA" id="ARBA00023136"/>
    </source>
</evidence>
<feature type="transmembrane region" description="Helical" evidence="7">
    <location>
        <begin position="105"/>
        <end position="124"/>
    </location>
</feature>
<feature type="transmembrane region" description="Helical" evidence="7">
    <location>
        <begin position="78"/>
        <end position="99"/>
    </location>
</feature>
<dbReference type="EMBL" id="CP130612">
    <property type="protein sequence ID" value="WKW12337.1"/>
    <property type="molecule type" value="Genomic_DNA"/>
</dbReference>
<dbReference type="Proteomes" id="UP001229955">
    <property type="component" value="Chromosome"/>
</dbReference>
<evidence type="ECO:0000256" key="7">
    <source>
        <dbReference type="SAM" id="Phobius"/>
    </source>
</evidence>
<evidence type="ECO:0000256" key="5">
    <source>
        <dbReference type="ARBA" id="ARBA00022989"/>
    </source>
</evidence>
<keyword evidence="4 7" id="KW-0812">Transmembrane</keyword>
<keyword evidence="3" id="KW-1003">Cell membrane</keyword>
<feature type="transmembrane region" description="Helical" evidence="7">
    <location>
        <begin position="332"/>
        <end position="359"/>
    </location>
</feature>
<dbReference type="GO" id="GO:0005886">
    <property type="term" value="C:plasma membrane"/>
    <property type="evidence" value="ECO:0007669"/>
    <property type="project" value="UniProtKB-SubCell"/>
</dbReference>
<evidence type="ECO:0000256" key="1">
    <source>
        <dbReference type="ARBA" id="ARBA00004651"/>
    </source>
</evidence>
<dbReference type="KEGG" id="pspc:Strain318_001620"/>
<dbReference type="Pfam" id="PF02417">
    <property type="entry name" value="Chromate_transp"/>
    <property type="match status" value="2"/>
</dbReference>
<accession>A0AA49K0J1</accession>
<keyword evidence="6 7" id="KW-0472">Membrane</keyword>
<sequence length="391" mass="40068">MPPHTGEIFRAFLRLGLTSFGGPIAHLEYFRREFVERRRWLSDPEFAQLLAVSQFLPGPASSQLGFGIGLLRGGTAGAIAAFTAFTLPSALLLFALATLPVPSGAAAVAVVLHALKLVAAVVVLDGVTRMARSLTPDAPRIAIAVVTAVLVTWLGAAWVQLVAIALAGVVGAVALRSTPPPSTAALPIAASPSRGLRLLAVFALGTLAAVLWPPSSASLTALAATMWRAGALVFGGGHVVLPLLEEGTVASGWLSQEYFLSGYGAAQLVPGPMFSFAAFLGAAVPTGAAPWISAAVAVLAIFAPGFLLIGAALPTWSRIVAHPTAARAVSGINAAVVGLLAAALIDPVLPAALVSRWDLAALALGFALQRMLHRPTLAVFTVCLLASAWIM</sequence>
<accession>A0AA49JUM5</accession>
<evidence type="ECO:0000313" key="9">
    <source>
        <dbReference type="EMBL" id="WKW15244.1"/>
    </source>
</evidence>
<evidence type="ECO:0000256" key="2">
    <source>
        <dbReference type="ARBA" id="ARBA00005262"/>
    </source>
</evidence>
<dbReference type="PANTHER" id="PTHR33567:SF3">
    <property type="entry name" value="CHROMATE ION TRANSPORTER (EUROFUNG)"/>
    <property type="match status" value="1"/>
</dbReference>
<evidence type="ECO:0000256" key="4">
    <source>
        <dbReference type="ARBA" id="ARBA00022692"/>
    </source>
</evidence>
<dbReference type="EMBL" id="CP130613">
    <property type="protein sequence ID" value="WKW15244.1"/>
    <property type="molecule type" value="Genomic_DNA"/>
</dbReference>
<feature type="transmembrane region" description="Helical" evidence="7">
    <location>
        <begin position="225"/>
        <end position="244"/>
    </location>
</feature>
<reference evidence="9" key="1">
    <citation type="submission" date="2023-07" db="EMBL/GenBank/DDBJ databases">
        <authorList>
            <person name="Haufschild T."/>
            <person name="Kallscheuer N."/>
            <person name="Hammer J."/>
            <person name="Kohn T."/>
            <person name="Kabuu M."/>
            <person name="Jogler M."/>
            <person name="Wohfarth N."/>
            <person name="Heuer A."/>
            <person name="Rohde M."/>
            <person name="van Teeseling M.C.F."/>
            <person name="Jogler C."/>
        </authorList>
    </citation>
    <scope>NUCLEOTIDE SEQUENCE</scope>
    <source>
        <strain evidence="8">Strain 138</strain>
        <strain evidence="9">Strain 318</strain>
    </source>
</reference>
<dbReference type="InterPro" id="IPR003370">
    <property type="entry name" value="Chromate_transpt"/>
</dbReference>
<keyword evidence="10" id="KW-1185">Reference proteome</keyword>
<protein>
    <submittedName>
        <fullName evidence="9">Chromate efflux transporter</fullName>
    </submittedName>
</protein>
<feature type="transmembrane region" description="Helical" evidence="7">
    <location>
        <begin position="371"/>
        <end position="390"/>
    </location>
</feature>
<evidence type="ECO:0000313" key="10">
    <source>
        <dbReference type="Proteomes" id="UP001229955"/>
    </source>
</evidence>
<dbReference type="PIRSF" id="PIRSF004810">
    <property type="entry name" value="ChrA"/>
    <property type="match status" value="1"/>
</dbReference>
<feature type="transmembrane region" description="Helical" evidence="7">
    <location>
        <begin position="291"/>
        <end position="312"/>
    </location>
</feature>
<dbReference type="InterPro" id="IPR014047">
    <property type="entry name" value="Chr_Tranpt_l_chain"/>
</dbReference>
<evidence type="ECO:0000256" key="3">
    <source>
        <dbReference type="ARBA" id="ARBA00022475"/>
    </source>
</evidence>
<name>A0AA49K0J1_9BACT</name>
<dbReference type="GO" id="GO:0015109">
    <property type="term" value="F:chromate transmembrane transporter activity"/>
    <property type="evidence" value="ECO:0007669"/>
    <property type="project" value="InterPro"/>
</dbReference>
<dbReference type="RefSeq" id="WP_367885214.1">
    <property type="nucleotide sequence ID" value="NZ_CP130612.1"/>
</dbReference>
<proteinExistence type="inferred from homology"/>
<dbReference type="AlphaFoldDB" id="A0AA49K0J1"/>
<feature type="transmembrane region" description="Helical" evidence="7">
    <location>
        <begin position="264"/>
        <end position="284"/>
    </location>
</feature>
<gene>
    <name evidence="9" type="primary">chrA</name>
    <name evidence="8" type="ORF">Strain138_001621</name>
    <name evidence="9" type="ORF">Strain318_001620</name>
</gene>
<organism evidence="9 10">
    <name type="scientific">Pseudogemmatithrix spongiicola</name>
    <dbReference type="NCBI Taxonomy" id="3062599"/>
    <lineage>
        <taxon>Bacteria</taxon>
        <taxon>Pseudomonadati</taxon>
        <taxon>Gemmatimonadota</taxon>
        <taxon>Gemmatimonadia</taxon>
        <taxon>Gemmatimonadales</taxon>
        <taxon>Gemmatimonadaceae</taxon>
        <taxon>Pseudogemmatithrix</taxon>
    </lineage>
</organism>
<comment type="similarity">
    <text evidence="2">Belongs to the chromate ion transporter (CHR) (TC 2.A.51) family.</text>
</comment>